<comment type="caution">
    <text evidence="2">The sequence shown here is derived from an EMBL/GenBank/DDBJ whole genome shotgun (WGS) entry which is preliminary data.</text>
</comment>
<feature type="transmembrane region" description="Helical" evidence="1">
    <location>
        <begin position="192"/>
        <end position="209"/>
    </location>
</feature>
<evidence type="ECO:0000313" key="2">
    <source>
        <dbReference type="EMBL" id="GAA1271074.1"/>
    </source>
</evidence>
<keyword evidence="3" id="KW-1185">Reference proteome</keyword>
<dbReference type="Proteomes" id="UP001500037">
    <property type="component" value="Unassembled WGS sequence"/>
</dbReference>
<keyword evidence="1" id="KW-0472">Membrane</keyword>
<dbReference type="EMBL" id="BAAALF010000215">
    <property type="protein sequence ID" value="GAA1271074.1"/>
    <property type="molecule type" value="Genomic_DNA"/>
</dbReference>
<dbReference type="NCBIfam" id="NF041646">
    <property type="entry name" value="VC0807_fam"/>
    <property type="match status" value="1"/>
</dbReference>
<name>A0ABN1WXH1_9ACTN</name>
<keyword evidence="1" id="KW-0812">Transmembrane</keyword>
<feature type="transmembrane region" description="Helical" evidence="1">
    <location>
        <begin position="73"/>
        <end position="91"/>
    </location>
</feature>
<proteinExistence type="predicted"/>
<feature type="transmembrane region" description="Helical" evidence="1">
    <location>
        <begin position="103"/>
        <end position="120"/>
    </location>
</feature>
<feature type="transmembrane region" description="Helical" evidence="1">
    <location>
        <begin position="16"/>
        <end position="34"/>
    </location>
</feature>
<keyword evidence="1" id="KW-1133">Transmembrane helix</keyword>
<evidence type="ECO:0008006" key="4">
    <source>
        <dbReference type="Google" id="ProtNLM"/>
    </source>
</evidence>
<organism evidence="2 3">
    <name type="scientific">Kitasatospora nipponensis</name>
    <dbReference type="NCBI Taxonomy" id="258049"/>
    <lineage>
        <taxon>Bacteria</taxon>
        <taxon>Bacillati</taxon>
        <taxon>Actinomycetota</taxon>
        <taxon>Actinomycetes</taxon>
        <taxon>Kitasatosporales</taxon>
        <taxon>Streptomycetaceae</taxon>
        <taxon>Kitasatospora</taxon>
    </lineage>
</organism>
<evidence type="ECO:0000313" key="3">
    <source>
        <dbReference type="Proteomes" id="UP001500037"/>
    </source>
</evidence>
<sequence length="241" mass="25471">MSTPAPQAPARKGSQAAIGWLLSIAFNAVAPILIYNAAHDHGFDDFTSILLSGLGPVVDIVIYLAWHRRVDEFAIISLLFVALTGIVSFIGPHDARLLLVKDSAITGLFGVVCLLSLAAPRPLMFYFGRKFATDGTPEQAAWWNGLWQYEGFRLVQRNLTIGWGVGYLAEAAARVALVYTLSHGQMVTVNNILPYVVTGALVFWTITYARRSQAQGAARAAAAAAGGAVGAGGAGVDAALG</sequence>
<feature type="transmembrane region" description="Helical" evidence="1">
    <location>
        <begin position="161"/>
        <end position="180"/>
    </location>
</feature>
<reference evidence="2 3" key="1">
    <citation type="journal article" date="2019" name="Int. J. Syst. Evol. Microbiol.">
        <title>The Global Catalogue of Microorganisms (GCM) 10K type strain sequencing project: providing services to taxonomists for standard genome sequencing and annotation.</title>
        <authorList>
            <consortium name="The Broad Institute Genomics Platform"/>
            <consortium name="The Broad Institute Genome Sequencing Center for Infectious Disease"/>
            <person name="Wu L."/>
            <person name="Ma J."/>
        </authorList>
    </citation>
    <scope>NUCLEOTIDE SEQUENCE [LARGE SCALE GENOMIC DNA]</scope>
    <source>
        <strain evidence="2 3">JCM 13004</strain>
    </source>
</reference>
<protein>
    <recommendedName>
        <fullName evidence="4">Intracellular septation protein A</fullName>
    </recommendedName>
</protein>
<evidence type="ECO:0000256" key="1">
    <source>
        <dbReference type="SAM" id="Phobius"/>
    </source>
</evidence>
<dbReference type="RefSeq" id="WP_344446151.1">
    <property type="nucleotide sequence ID" value="NZ_BAAALF010000215.1"/>
</dbReference>
<accession>A0ABN1WXH1</accession>
<gene>
    <name evidence="2" type="ORF">GCM10009665_69170</name>
</gene>
<feature type="transmembrane region" description="Helical" evidence="1">
    <location>
        <begin position="46"/>
        <end position="66"/>
    </location>
</feature>